<organism evidence="1 2">
    <name type="scientific">Lentilactobacillus kisonensis DSM 19906 = JCM 15041</name>
    <dbReference type="NCBI Taxonomy" id="1423766"/>
    <lineage>
        <taxon>Bacteria</taxon>
        <taxon>Bacillati</taxon>
        <taxon>Bacillota</taxon>
        <taxon>Bacilli</taxon>
        <taxon>Lactobacillales</taxon>
        <taxon>Lactobacillaceae</taxon>
        <taxon>Lentilactobacillus</taxon>
    </lineage>
</organism>
<dbReference type="RefSeq" id="WP_054655280.1">
    <property type="nucleotide sequence ID" value="NZ_AZEB01000011.1"/>
</dbReference>
<evidence type="ECO:0000313" key="1">
    <source>
        <dbReference type="EMBL" id="KRL21885.1"/>
    </source>
</evidence>
<keyword evidence="2" id="KW-1185">Reference proteome</keyword>
<comment type="caution">
    <text evidence="1">The sequence shown here is derived from an EMBL/GenBank/DDBJ whole genome shotgun (WGS) entry which is preliminary data.</text>
</comment>
<dbReference type="AlphaFoldDB" id="A0A0R1NND3"/>
<gene>
    <name evidence="1" type="ORF">FC98_GL000441</name>
</gene>
<proteinExistence type="predicted"/>
<evidence type="ECO:0000313" key="2">
    <source>
        <dbReference type="Proteomes" id="UP000051439"/>
    </source>
</evidence>
<sequence length="101" mass="11857">MQVTEEQLKVFPEEERPVVRRLLTKQSNPKAMVLKQEVHDWACARAYTDDGHQLFPWSQLVSSVNMAIKLKLSLKDIRKLTDEQVPEARKLFEKFKADFDI</sequence>
<accession>A0A0R1NND3</accession>
<protein>
    <submittedName>
        <fullName evidence="1">Uncharacterized protein</fullName>
    </submittedName>
</protein>
<dbReference type="Proteomes" id="UP000051439">
    <property type="component" value="Unassembled WGS sequence"/>
</dbReference>
<reference evidence="1 2" key="1">
    <citation type="journal article" date="2015" name="Genome Announc.">
        <title>Expanding the biotechnology potential of lactobacilli through comparative genomics of 213 strains and associated genera.</title>
        <authorList>
            <person name="Sun Z."/>
            <person name="Harris H.M."/>
            <person name="McCann A."/>
            <person name="Guo C."/>
            <person name="Argimon S."/>
            <person name="Zhang W."/>
            <person name="Yang X."/>
            <person name="Jeffery I.B."/>
            <person name="Cooney J.C."/>
            <person name="Kagawa T.F."/>
            <person name="Liu W."/>
            <person name="Song Y."/>
            <person name="Salvetti E."/>
            <person name="Wrobel A."/>
            <person name="Rasinkangas P."/>
            <person name="Parkhill J."/>
            <person name="Rea M.C."/>
            <person name="O'Sullivan O."/>
            <person name="Ritari J."/>
            <person name="Douillard F.P."/>
            <person name="Paul Ross R."/>
            <person name="Yang R."/>
            <person name="Briner A.E."/>
            <person name="Felis G.E."/>
            <person name="de Vos W.M."/>
            <person name="Barrangou R."/>
            <person name="Klaenhammer T.R."/>
            <person name="Caufield P.W."/>
            <person name="Cui Y."/>
            <person name="Zhang H."/>
            <person name="O'Toole P.W."/>
        </authorList>
    </citation>
    <scope>NUCLEOTIDE SEQUENCE [LARGE SCALE GENOMIC DNA]</scope>
    <source>
        <strain evidence="1 2">DSM 19906</strain>
    </source>
</reference>
<dbReference type="EMBL" id="AZEB01000011">
    <property type="protein sequence ID" value="KRL21885.1"/>
    <property type="molecule type" value="Genomic_DNA"/>
</dbReference>
<name>A0A0R1NND3_9LACO</name>
<dbReference type="PATRIC" id="fig|1423766.4.peg.450"/>